<evidence type="ECO:0000313" key="2">
    <source>
        <dbReference type="Proteomes" id="UP001157502"/>
    </source>
</evidence>
<proteinExistence type="predicted"/>
<dbReference type="EMBL" id="CM055743">
    <property type="protein sequence ID" value="KAJ7999345.1"/>
    <property type="molecule type" value="Genomic_DNA"/>
</dbReference>
<reference evidence="1" key="1">
    <citation type="submission" date="2021-05" db="EMBL/GenBank/DDBJ databases">
        <authorList>
            <person name="Pan Q."/>
            <person name="Jouanno E."/>
            <person name="Zahm M."/>
            <person name="Klopp C."/>
            <person name="Cabau C."/>
            <person name="Louis A."/>
            <person name="Berthelot C."/>
            <person name="Parey E."/>
            <person name="Roest Crollius H."/>
            <person name="Montfort J."/>
            <person name="Robinson-Rechavi M."/>
            <person name="Bouchez O."/>
            <person name="Lampietro C."/>
            <person name="Lopez Roques C."/>
            <person name="Donnadieu C."/>
            <person name="Postlethwait J."/>
            <person name="Bobe J."/>
            <person name="Dillon D."/>
            <person name="Chandos A."/>
            <person name="von Hippel F."/>
            <person name="Guiguen Y."/>
        </authorList>
    </citation>
    <scope>NUCLEOTIDE SEQUENCE</scope>
    <source>
        <strain evidence="1">YG-Jan2019</strain>
    </source>
</reference>
<keyword evidence="2" id="KW-1185">Reference proteome</keyword>
<gene>
    <name evidence="1" type="ORF">DPEC_G00193420</name>
</gene>
<organism evidence="1 2">
    <name type="scientific">Dallia pectoralis</name>
    <name type="common">Alaska blackfish</name>
    <dbReference type="NCBI Taxonomy" id="75939"/>
    <lineage>
        <taxon>Eukaryota</taxon>
        <taxon>Metazoa</taxon>
        <taxon>Chordata</taxon>
        <taxon>Craniata</taxon>
        <taxon>Vertebrata</taxon>
        <taxon>Euteleostomi</taxon>
        <taxon>Actinopterygii</taxon>
        <taxon>Neopterygii</taxon>
        <taxon>Teleostei</taxon>
        <taxon>Protacanthopterygii</taxon>
        <taxon>Esociformes</taxon>
        <taxon>Umbridae</taxon>
        <taxon>Dallia</taxon>
    </lineage>
</organism>
<protein>
    <submittedName>
        <fullName evidence="1">Uncharacterized protein</fullName>
    </submittedName>
</protein>
<sequence>MSRRDVDPLALDDIIDERKEEIEKESVPLCAHHHAPALIPTKVLRGHTEVVTSCQFCFDDTKVLTSSQDQKAILWDAESGAALMVYESGHLSNISECALVPNKKRLITASWDKSLIAWDLETGKICWTASQGGLLTSCSVSGDGKYVVSSSDPENVLYLNSAETGERILQVKGHHKAMITRCRFDAQSQHVASVSEDRVIKLLDMVSNKTTLSINSNHTNVISNCCFTPNGRQLCTASWDKTLRLWDIQTGSYRSHGGLTLDKGHDGSISSCVFSSDGSVLVSGSYDRTVAVWDMDAVCRTVVLKGHGDWVTDVSISADKNWVASASKDTTVRLWNIEHSEEIPAVVETRKTQGMGYHILKVGRNCTV</sequence>
<evidence type="ECO:0000313" key="1">
    <source>
        <dbReference type="EMBL" id="KAJ7999345.1"/>
    </source>
</evidence>
<dbReference type="Proteomes" id="UP001157502">
    <property type="component" value="Chromosome 16"/>
</dbReference>
<comment type="caution">
    <text evidence="1">The sequence shown here is derived from an EMBL/GenBank/DDBJ whole genome shotgun (WGS) entry which is preliminary data.</text>
</comment>
<name>A0ACC2G749_DALPE</name>
<accession>A0ACC2G749</accession>